<dbReference type="KEGG" id="aqu:100636157"/>
<comment type="subcellular location">
    <subcellularLocation>
        <location evidence="1">Membrane</location>
        <topology evidence="1">Multi-pass membrane protein</topology>
    </subcellularLocation>
</comment>
<dbReference type="InterPro" id="IPR050932">
    <property type="entry name" value="TM2D1-3-like"/>
</dbReference>
<evidence type="ECO:0000256" key="2">
    <source>
        <dbReference type="ARBA" id="ARBA00008284"/>
    </source>
</evidence>
<reference evidence="11" key="2">
    <citation type="submission" date="2017-05" db="UniProtKB">
        <authorList>
            <consortium name="EnsemblMetazoa"/>
        </authorList>
    </citation>
    <scope>IDENTIFICATION</scope>
</reference>
<dbReference type="EnsemblMetazoa" id="Aqu2.1.29968_001">
    <property type="protein sequence ID" value="Aqu2.1.29968_001"/>
    <property type="gene ID" value="Aqu2.1.29968"/>
</dbReference>
<dbReference type="FunCoup" id="A0A1X7UQC3">
    <property type="interactions" value="248"/>
</dbReference>
<evidence type="ECO:0000256" key="6">
    <source>
        <dbReference type="ARBA" id="ARBA00023136"/>
    </source>
</evidence>
<evidence type="ECO:0000256" key="8">
    <source>
        <dbReference type="SAM" id="Phobius"/>
    </source>
</evidence>
<feature type="chain" id="PRO_5010890378" description="TM2 domain-containing protein" evidence="9">
    <location>
        <begin position="26"/>
        <end position="217"/>
    </location>
</feature>
<protein>
    <recommendedName>
        <fullName evidence="10">TM2 domain-containing protein</fullName>
    </recommendedName>
</protein>
<feature type="signal peptide" evidence="9">
    <location>
        <begin position="1"/>
        <end position="25"/>
    </location>
</feature>
<evidence type="ECO:0000256" key="9">
    <source>
        <dbReference type="SAM" id="SignalP"/>
    </source>
</evidence>
<dbReference type="AlphaFoldDB" id="A0A1X7UQC3"/>
<evidence type="ECO:0000256" key="1">
    <source>
        <dbReference type="ARBA" id="ARBA00004141"/>
    </source>
</evidence>
<dbReference type="OrthoDB" id="10257855at2759"/>
<dbReference type="PANTHER" id="PTHR21016:SF7">
    <property type="entry name" value="TM2 DOMAIN-CONTAINING PROTEIN 3"/>
    <property type="match status" value="1"/>
</dbReference>
<dbReference type="Pfam" id="PF05154">
    <property type="entry name" value="TM2"/>
    <property type="match status" value="1"/>
</dbReference>
<evidence type="ECO:0000313" key="12">
    <source>
        <dbReference type="Proteomes" id="UP000007879"/>
    </source>
</evidence>
<keyword evidence="4 9" id="KW-0732">Signal</keyword>
<evidence type="ECO:0000259" key="10">
    <source>
        <dbReference type="Pfam" id="PF05154"/>
    </source>
</evidence>
<dbReference type="EnsemblMetazoa" id="XM_003387060.3">
    <property type="protein sequence ID" value="XP_003387108.1"/>
    <property type="gene ID" value="LOC100636157"/>
</dbReference>
<accession>A0A1X7UQC3</accession>
<gene>
    <name evidence="11" type="primary">100636157</name>
</gene>
<name>A0A1X7UQC3_AMPQE</name>
<dbReference type="STRING" id="400682.A0A1X7UQC3"/>
<keyword evidence="6 8" id="KW-0472">Membrane</keyword>
<feature type="transmembrane region" description="Helical" evidence="8">
    <location>
        <begin position="156"/>
        <end position="175"/>
    </location>
</feature>
<evidence type="ECO:0000256" key="5">
    <source>
        <dbReference type="ARBA" id="ARBA00022989"/>
    </source>
</evidence>
<keyword evidence="3 8" id="KW-0812">Transmembrane</keyword>
<dbReference type="PANTHER" id="PTHR21016">
    <property type="entry name" value="BETA-AMYLOID BINDING PROTEIN-RELATED"/>
    <property type="match status" value="1"/>
</dbReference>
<dbReference type="eggNOG" id="KOG4272">
    <property type="taxonomic scope" value="Eukaryota"/>
</dbReference>
<evidence type="ECO:0000256" key="3">
    <source>
        <dbReference type="ARBA" id="ARBA00022692"/>
    </source>
</evidence>
<feature type="domain" description="TM2" evidence="10">
    <location>
        <begin position="153"/>
        <end position="201"/>
    </location>
</feature>
<keyword evidence="7" id="KW-0325">Glycoprotein</keyword>
<dbReference type="InParanoid" id="A0A1X7UQC3"/>
<comment type="similarity">
    <text evidence="2">Belongs to the TM2 family.</text>
</comment>
<evidence type="ECO:0000256" key="4">
    <source>
        <dbReference type="ARBA" id="ARBA00022729"/>
    </source>
</evidence>
<proteinExistence type="inferred from homology"/>
<evidence type="ECO:0000313" key="11">
    <source>
        <dbReference type="EnsemblMetazoa" id="Aqu2.1.29968_001"/>
    </source>
</evidence>
<dbReference type="GO" id="GO:0016020">
    <property type="term" value="C:membrane"/>
    <property type="evidence" value="ECO:0007669"/>
    <property type="project" value="UniProtKB-SubCell"/>
</dbReference>
<sequence>MAAADRLLLAFLVFFLLSLLTSGSAGQDLIEESGSGDMNVSCPTDTPCSDLPYRCISCNHDNGSCLYGQETNFTCSPIEGVDCEGPTSFNIIATCRYCYQLPEPMTCCSTNTTCNVKSSPKSMYISNCTALDTEYCIPPRAFQKRLPCNYSTGKKWGVAFILSVTLGGFGADRFYLEQYGSAVGKLLSFGGLGVWSIIDVILVATGYLTPANGSAFI</sequence>
<dbReference type="InterPro" id="IPR007829">
    <property type="entry name" value="TM2"/>
</dbReference>
<dbReference type="Proteomes" id="UP000007879">
    <property type="component" value="Unassembled WGS sequence"/>
</dbReference>
<reference evidence="12" key="1">
    <citation type="journal article" date="2010" name="Nature">
        <title>The Amphimedon queenslandica genome and the evolution of animal complexity.</title>
        <authorList>
            <person name="Srivastava M."/>
            <person name="Simakov O."/>
            <person name="Chapman J."/>
            <person name="Fahey B."/>
            <person name="Gauthier M.E."/>
            <person name="Mitros T."/>
            <person name="Richards G.S."/>
            <person name="Conaco C."/>
            <person name="Dacre M."/>
            <person name="Hellsten U."/>
            <person name="Larroux C."/>
            <person name="Putnam N.H."/>
            <person name="Stanke M."/>
            <person name="Adamska M."/>
            <person name="Darling A."/>
            <person name="Degnan S.M."/>
            <person name="Oakley T.H."/>
            <person name="Plachetzki D.C."/>
            <person name="Zhai Y."/>
            <person name="Adamski M."/>
            <person name="Calcino A."/>
            <person name="Cummins S.F."/>
            <person name="Goodstein D.M."/>
            <person name="Harris C."/>
            <person name="Jackson D.J."/>
            <person name="Leys S.P."/>
            <person name="Shu S."/>
            <person name="Woodcroft B.J."/>
            <person name="Vervoort M."/>
            <person name="Kosik K.S."/>
            <person name="Manning G."/>
            <person name="Degnan B.M."/>
            <person name="Rokhsar D.S."/>
        </authorList>
    </citation>
    <scope>NUCLEOTIDE SEQUENCE [LARGE SCALE GENOMIC DNA]</scope>
</reference>
<evidence type="ECO:0000256" key="7">
    <source>
        <dbReference type="ARBA" id="ARBA00023180"/>
    </source>
</evidence>
<feature type="transmembrane region" description="Helical" evidence="8">
    <location>
        <begin position="187"/>
        <end position="208"/>
    </location>
</feature>
<keyword evidence="12" id="KW-1185">Reference proteome</keyword>
<organism evidence="11">
    <name type="scientific">Amphimedon queenslandica</name>
    <name type="common">Sponge</name>
    <dbReference type="NCBI Taxonomy" id="400682"/>
    <lineage>
        <taxon>Eukaryota</taxon>
        <taxon>Metazoa</taxon>
        <taxon>Porifera</taxon>
        <taxon>Demospongiae</taxon>
        <taxon>Heteroscleromorpha</taxon>
        <taxon>Haplosclerida</taxon>
        <taxon>Niphatidae</taxon>
        <taxon>Amphimedon</taxon>
    </lineage>
</organism>
<keyword evidence="5 8" id="KW-1133">Transmembrane helix</keyword>